<dbReference type="OMA" id="QRVRFWA"/>
<organism evidence="3 4">
    <name type="scientific">Saitoella complicata (strain BCRC 22490 / CBS 7301 / JCM 7358 / NBRC 10748 / NRRL Y-17804)</name>
    <dbReference type="NCBI Taxonomy" id="698492"/>
    <lineage>
        <taxon>Eukaryota</taxon>
        <taxon>Fungi</taxon>
        <taxon>Dikarya</taxon>
        <taxon>Ascomycota</taxon>
        <taxon>Taphrinomycotina</taxon>
        <taxon>Taphrinomycotina incertae sedis</taxon>
        <taxon>Saitoella</taxon>
    </lineage>
</organism>
<evidence type="ECO:0000256" key="1">
    <source>
        <dbReference type="ARBA" id="ARBA00008858"/>
    </source>
</evidence>
<dbReference type="InterPro" id="IPR039559">
    <property type="entry name" value="AIM6_PI-PLC-like_dom"/>
</dbReference>
<dbReference type="PANTHER" id="PTHR31571">
    <property type="entry name" value="ALTERED INHERITANCE OF MITOCHONDRIA PROTEIN 6"/>
    <property type="match status" value="1"/>
</dbReference>
<reference evidence="3 4" key="3">
    <citation type="journal article" date="2015" name="Genome Announc.">
        <title>Draft Genome Sequence of the Archiascomycetous Yeast Saitoella complicata.</title>
        <authorList>
            <person name="Yamauchi K."/>
            <person name="Kondo S."/>
            <person name="Hamamoto M."/>
            <person name="Takahashi Y."/>
            <person name="Ogura Y."/>
            <person name="Hayashi T."/>
            <person name="Nishida H."/>
        </authorList>
    </citation>
    <scope>NUCLEOTIDE SEQUENCE [LARGE SCALE GENOMIC DNA]</scope>
    <source>
        <strain evidence="3 4">NRRL Y-17804</strain>
    </source>
</reference>
<reference evidence="3 4" key="2">
    <citation type="journal article" date="2014" name="J. Gen. Appl. Microbiol.">
        <title>The early diverging ascomycetous budding yeast Saitoella complicata has three histone deacetylases belonging to the Clr6, Hos2, and Rpd3 lineages.</title>
        <authorList>
            <person name="Nishida H."/>
            <person name="Matsumoto T."/>
            <person name="Kondo S."/>
            <person name="Hamamoto M."/>
            <person name="Yoshikawa H."/>
        </authorList>
    </citation>
    <scope>NUCLEOTIDE SEQUENCE [LARGE SCALE GENOMIC DNA]</scope>
    <source>
        <strain evidence="3 4">NRRL Y-17804</strain>
    </source>
</reference>
<sequence length="340" mass="37106">MALRLSSALFTLLLILAAVYLKNVVLHLTTNPLWQQHPGKAMHPKFLASVLVASAAGSASASASVNAVEVGNESVLNANLTRDVVPIPVHSHNDYWRTTPLLSALSYGLTSVEADVWLINGTLFVGHDRGALDVEKTFANLYIDPLVQLLENINQNAGEFEATGWNGVFSMDNTRSLQLLVDLKTDGPETWPYVLQALEPLRERGWLTNYNGSAVTNGAVTVVGTGNTPLQQVIAQNSTRDAFFDAPLASLNATFTPAVSPLASTNWAKAVGWNGIRDISQKQRHAIRDQVATAHAAGLKVRYWGYPNWPVWARDNIWKVLVEEGVDWLNVDDLSGIAEF</sequence>
<evidence type="ECO:0000313" key="3">
    <source>
        <dbReference type="EMBL" id="GAO52198.1"/>
    </source>
</evidence>
<reference evidence="3 4" key="1">
    <citation type="journal article" date="2011" name="J. Gen. Appl. Microbiol.">
        <title>Draft genome sequencing of the enigmatic yeast Saitoella complicata.</title>
        <authorList>
            <person name="Nishida H."/>
            <person name="Hamamoto M."/>
            <person name="Sugiyama J."/>
        </authorList>
    </citation>
    <scope>NUCLEOTIDE SEQUENCE [LARGE SCALE GENOMIC DNA]</scope>
    <source>
        <strain evidence="3 4">NRRL Y-17804</strain>
    </source>
</reference>
<evidence type="ECO:0000256" key="2">
    <source>
        <dbReference type="ARBA" id="ARBA00014286"/>
    </source>
</evidence>
<keyword evidence="4" id="KW-1185">Reference proteome</keyword>
<dbReference type="SUPFAM" id="SSF51695">
    <property type="entry name" value="PLC-like phosphodiesterases"/>
    <property type="match status" value="1"/>
</dbReference>
<comment type="similarity">
    <text evidence="1">Belongs to the AIM6 family.</text>
</comment>
<dbReference type="InterPro" id="IPR017946">
    <property type="entry name" value="PLC-like_Pdiesterase_TIM-brl"/>
</dbReference>
<evidence type="ECO:0000313" key="4">
    <source>
        <dbReference type="Proteomes" id="UP000033140"/>
    </source>
</evidence>
<dbReference type="GO" id="GO:0006629">
    <property type="term" value="P:lipid metabolic process"/>
    <property type="evidence" value="ECO:0007669"/>
    <property type="project" value="InterPro"/>
</dbReference>
<dbReference type="PANTHER" id="PTHR31571:SF1">
    <property type="entry name" value="ALTERED INHERITANCE OF MITOCHONDRIA PROTEIN 6"/>
    <property type="match status" value="1"/>
</dbReference>
<name>A0A0E9NQX7_SAICN</name>
<dbReference type="OrthoDB" id="4153866at2759"/>
<accession>A0A0E9NQX7</accession>
<dbReference type="STRING" id="698492.A0A0E9NQX7"/>
<dbReference type="InterPro" id="IPR051236">
    <property type="entry name" value="HAT_RTT109-like"/>
</dbReference>
<protein>
    <recommendedName>
        <fullName evidence="2">Altered inheritance of mitochondria protein 6</fullName>
    </recommendedName>
</protein>
<dbReference type="CDD" id="cd08577">
    <property type="entry name" value="PI-PLCc_GDPD_SF_unchar3"/>
    <property type="match status" value="1"/>
</dbReference>
<proteinExistence type="inferred from homology"/>
<dbReference type="Gene3D" id="3.20.20.190">
    <property type="entry name" value="Phosphatidylinositol (PI) phosphodiesterase"/>
    <property type="match status" value="1"/>
</dbReference>
<dbReference type="AlphaFoldDB" id="A0A0E9NQX7"/>
<dbReference type="RefSeq" id="XP_019020846.1">
    <property type="nucleotide sequence ID" value="XM_019171427.1"/>
</dbReference>
<dbReference type="GO" id="GO:0008081">
    <property type="term" value="F:phosphoric diester hydrolase activity"/>
    <property type="evidence" value="ECO:0007669"/>
    <property type="project" value="InterPro"/>
</dbReference>
<comment type="caution">
    <text evidence="3">The sequence shown here is derived from an EMBL/GenBank/DDBJ whole genome shotgun (WGS) entry which is preliminary data.</text>
</comment>
<dbReference type="Proteomes" id="UP000033140">
    <property type="component" value="Unassembled WGS sequence"/>
</dbReference>
<dbReference type="EMBL" id="BACD03000062">
    <property type="protein sequence ID" value="GAO52198.1"/>
    <property type="molecule type" value="Genomic_DNA"/>
</dbReference>
<gene>
    <name evidence="3" type="ORF">G7K_6281-t1</name>
</gene>